<evidence type="ECO:0000256" key="1">
    <source>
        <dbReference type="ARBA" id="ARBA00023002"/>
    </source>
</evidence>
<accession>A0A8H6R6R1</accession>
<dbReference type="Pfam" id="PF14027">
    <property type="entry name" value="Questin_oxidase"/>
    <property type="match status" value="1"/>
</dbReference>
<keyword evidence="1" id="KW-0560">Oxidoreductase</keyword>
<evidence type="ECO:0000313" key="3">
    <source>
        <dbReference type="Proteomes" id="UP000660729"/>
    </source>
</evidence>
<dbReference type="OrthoDB" id="10265971at2759"/>
<gene>
    <name evidence="2" type="ORF">HII31_11755</name>
</gene>
<dbReference type="PANTHER" id="PTHR35870:SF6">
    <property type="entry name" value="MGS207 PROTEIN"/>
    <property type="match status" value="1"/>
</dbReference>
<dbReference type="PANTHER" id="PTHR35870">
    <property type="entry name" value="PROTEIN, PUTATIVE (AFU_ORTHOLOGUE AFUA_5G03330)-RELATED"/>
    <property type="match status" value="1"/>
</dbReference>
<name>A0A8H6R6R1_9PEZI</name>
<comment type="caution">
    <text evidence="2">The sequence shown here is derived from an EMBL/GenBank/DDBJ whole genome shotgun (WGS) entry which is preliminary data.</text>
</comment>
<dbReference type="AlphaFoldDB" id="A0A8H6R6R1"/>
<dbReference type="InterPro" id="IPR025337">
    <property type="entry name" value="Questin_oxidase-like"/>
</dbReference>
<keyword evidence="3" id="KW-1185">Reference proteome</keyword>
<reference evidence="2" key="1">
    <citation type="submission" date="2020-04" db="EMBL/GenBank/DDBJ databases">
        <title>Draft genome resource of the tomato pathogen Pseudocercospora fuligena.</title>
        <authorList>
            <person name="Zaccaron A."/>
        </authorList>
    </citation>
    <scope>NUCLEOTIDE SEQUENCE</scope>
    <source>
        <strain evidence="2">PF001</strain>
    </source>
</reference>
<proteinExistence type="predicted"/>
<dbReference type="GO" id="GO:0016491">
    <property type="term" value="F:oxidoreductase activity"/>
    <property type="evidence" value="ECO:0007669"/>
    <property type="project" value="UniProtKB-KW"/>
</dbReference>
<protein>
    <submittedName>
        <fullName evidence="2">Questin oxidase</fullName>
    </submittedName>
</protein>
<sequence length="371" mass="43165">MVLHDHMPHILCSGLDLGQDSALLIETYETVMKTLVKIDHTFARGEKIDGGRLREYFGKRELTVAFVDFFDEEFRKENGDWKKVVERYLYEGERPLMNGLIGGLGHPIIHLAYAYDFECKEIASEGLSLLLTDYSDFHALMDEPQSDNSTYKTTSLAEVLERVYHDSRFDNLTQHPGIVEMEKVMKAQGTAVIEHWNAWQVTDQLQQLEHICDLGTLLALTTFDHEQEFDFFLLHLMTVAHGVRSMWLHIPENKRVDMLREYGLLAISIYVCQQRPPIRSERITDVELGGRDWEWVRKTAREHPAKFDVHFYKAVRAPEEFKGTWGDKDEFYLKAAVRYLDDFRGWTGFGEGIPGFDEKQEGWSARREYSV</sequence>
<dbReference type="EMBL" id="JABCIY010000244">
    <property type="protein sequence ID" value="KAF7186961.1"/>
    <property type="molecule type" value="Genomic_DNA"/>
</dbReference>
<evidence type="ECO:0000313" key="2">
    <source>
        <dbReference type="EMBL" id="KAF7186961.1"/>
    </source>
</evidence>
<dbReference type="Proteomes" id="UP000660729">
    <property type="component" value="Unassembled WGS sequence"/>
</dbReference>
<organism evidence="2 3">
    <name type="scientific">Pseudocercospora fuligena</name>
    <dbReference type="NCBI Taxonomy" id="685502"/>
    <lineage>
        <taxon>Eukaryota</taxon>
        <taxon>Fungi</taxon>
        <taxon>Dikarya</taxon>
        <taxon>Ascomycota</taxon>
        <taxon>Pezizomycotina</taxon>
        <taxon>Dothideomycetes</taxon>
        <taxon>Dothideomycetidae</taxon>
        <taxon>Mycosphaerellales</taxon>
        <taxon>Mycosphaerellaceae</taxon>
        <taxon>Pseudocercospora</taxon>
    </lineage>
</organism>